<evidence type="ECO:0000256" key="3">
    <source>
        <dbReference type="ARBA" id="ARBA00022630"/>
    </source>
</evidence>
<evidence type="ECO:0000256" key="9">
    <source>
        <dbReference type="ARBA" id="ARBA00023014"/>
    </source>
</evidence>
<dbReference type="SUPFAM" id="SSF51971">
    <property type="entry name" value="Nucleotide-binding domain"/>
    <property type="match status" value="1"/>
</dbReference>
<dbReference type="EMBL" id="JAUQTA010000001">
    <property type="protein sequence ID" value="MDO7866939.1"/>
    <property type="molecule type" value="Genomic_DNA"/>
</dbReference>
<dbReference type="PROSITE" id="PS00198">
    <property type="entry name" value="4FE4S_FER_1"/>
    <property type="match status" value="1"/>
</dbReference>
<keyword evidence="9" id="KW-0411">Iron-sulfur</keyword>
<dbReference type="InterPro" id="IPR055275">
    <property type="entry name" value="Ferredox_Rdtase"/>
</dbReference>
<dbReference type="CDD" id="cd04410">
    <property type="entry name" value="DMSOR_beta-like"/>
    <property type="match status" value="1"/>
</dbReference>
<dbReference type="Gene3D" id="3.40.50.720">
    <property type="entry name" value="NAD(P)-binding Rossmann-like Domain"/>
    <property type="match status" value="1"/>
</dbReference>
<dbReference type="InterPro" id="IPR017900">
    <property type="entry name" value="4Fe4S_Fe_S_CS"/>
</dbReference>
<feature type="domain" description="4Fe-4S ferredoxin-type" evidence="11">
    <location>
        <begin position="37"/>
        <end position="66"/>
    </location>
</feature>
<dbReference type="PANTHER" id="PTHR48467">
    <property type="entry name" value="GLUTAMATE SYNTHASE 1 [NADH], CHLOROPLASTIC-LIKE"/>
    <property type="match status" value="1"/>
</dbReference>
<dbReference type="RefSeq" id="WP_305026346.1">
    <property type="nucleotide sequence ID" value="NZ_JAUQTA010000001.1"/>
</dbReference>
<comment type="cofactor">
    <cofactor evidence="1">
        <name>FAD</name>
        <dbReference type="ChEBI" id="CHEBI:57692"/>
    </cofactor>
</comment>
<reference evidence="12 13" key="1">
    <citation type="submission" date="2023-07" db="EMBL/GenBank/DDBJ databases">
        <title>Nocardioides sp. nov WY-20 isolated from soil.</title>
        <authorList>
            <person name="Liu B."/>
            <person name="Wan Y."/>
        </authorList>
    </citation>
    <scope>NUCLEOTIDE SEQUENCE [LARGE SCALE GENOMIC DNA]</scope>
    <source>
        <strain evidence="12 13">WY-20</strain>
    </source>
</reference>
<evidence type="ECO:0000313" key="13">
    <source>
        <dbReference type="Proteomes" id="UP001233314"/>
    </source>
</evidence>
<evidence type="ECO:0000259" key="11">
    <source>
        <dbReference type="PROSITE" id="PS51379"/>
    </source>
</evidence>
<dbReference type="SUPFAM" id="SSF54862">
    <property type="entry name" value="4Fe-4S ferredoxins"/>
    <property type="match status" value="1"/>
</dbReference>
<protein>
    <recommendedName>
        <fullName evidence="2">ferredoxin--NADP(+) reductase</fullName>
        <ecNumber evidence="2">1.18.1.2</ecNumber>
    </recommendedName>
</protein>
<dbReference type="Proteomes" id="UP001233314">
    <property type="component" value="Unassembled WGS sequence"/>
</dbReference>
<dbReference type="Pfam" id="PF12838">
    <property type="entry name" value="Fer4_7"/>
    <property type="match status" value="1"/>
</dbReference>
<dbReference type="PRINTS" id="PR00419">
    <property type="entry name" value="ADXRDTASE"/>
</dbReference>
<comment type="caution">
    <text evidence="12">The sequence shown here is derived from an EMBL/GenBank/DDBJ whole genome shotgun (WGS) entry which is preliminary data.</text>
</comment>
<name>A0ABT9AY99_9ACTN</name>
<evidence type="ECO:0000256" key="4">
    <source>
        <dbReference type="ARBA" id="ARBA00022723"/>
    </source>
</evidence>
<keyword evidence="3" id="KW-0285">Flavoprotein</keyword>
<gene>
    <name evidence="12" type="ORF">Q5722_01010</name>
</gene>
<evidence type="ECO:0000256" key="2">
    <source>
        <dbReference type="ARBA" id="ARBA00013223"/>
    </source>
</evidence>
<evidence type="ECO:0000256" key="8">
    <source>
        <dbReference type="ARBA" id="ARBA00023004"/>
    </source>
</evidence>
<dbReference type="InterPro" id="IPR036188">
    <property type="entry name" value="FAD/NAD-bd_sf"/>
</dbReference>
<accession>A0ABT9AY99</accession>
<keyword evidence="7" id="KW-0560">Oxidoreductase</keyword>
<evidence type="ECO:0000313" key="12">
    <source>
        <dbReference type="EMBL" id="MDO7866939.1"/>
    </source>
</evidence>
<dbReference type="Gene3D" id="3.30.70.20">
    <property type="match status" value="1"/>
</dbReference>
<comment type="catalytic activity">
    <reaction evidence="10">
        <text>2 reduced [2Fe-2S]-[ferredoxin] + NADP(+) + H(+) = 2 oxidized [2Fe-2S]-[ferredoxin] + NADPH</text>
        <dbReference type="Rhea" id="RHEA:20125"/>
        <dbReference type="Rhea" id="RHEA-COMP:10000"/>
        <dbReference type="Rhea" id="RHEA-COMP:10001"/>
        <dbReference type="ChEBI" id="CHEBI:15378"/>
        <dbReference type="ChEBI" id="CHEBI:33737"/>
        <dbReference type="ChEBI" id="CHEBI:33738"/>
        <dbReference type="ChEBI" id="CHEBI:57783"/>
        <dbReference type="ChEBI" id="CHEBI:58349"/>
        <dbReference type="EC" id="1.18.1.2"/>
    </reaction>
</comment>
<dbReference type="PANTHER" id="PTHR48467:SF1">
    <property type="entry name" value="GLUTAMATE SYNTHASE 1 [NADH], CHLOROPLASTIC-LIKE"/>
    <property type="match status" value="1"/>
</dbReference>
<keyword evidence="4" id="KW-0479">Metal-binding</keyword>
<dbReference type="EC" id="1.18.1.2" evidence="2"/>
<proteinExistence type="predicted"/>
<evidence type="ECO:0000256" key="1">
    <source>
        <dbReference type="ARBA" id="ARBA00001974"/>
    </source>
</evidence>
<keyword evidence="8" id="KW-0408">Iron</keyword>
<dbReference type="Pfam" id="PF07992">
    <property type="entry name" value="Pyr_redox_2"/>
    <property type="match status" value="1"/>
</dbReference>
<organism evidence="12 13">
    <name type="scientific">Nocardioides jiangxiensis</name>
    <dbReference type="NCBI Taxonomy" id="3064524"/>
    <lineage>
        <taxon>Bacteria</taxon>
        <taxon>Bacillati</taxon>
        <taxon>Actinomycetota</taxon>
        <taxon>Actinomycetes</taxon>
        <taxon>Propionibacteriales</taxon>
        <taxon>Nocardioidaceae</taxon>
        <taxon>Nocardioides</taxon>
    </lineage>
</organism>
<dbReference type="InterPro" id="IPR023753">
    <property type="entry name" value="FAD/NAD-binding_dom"/>
</dbReference>
<evidence type="ECO:0000256" key="10">
    <source>
        <dbReference type="ARBA" id="ARBA00047776"/>
    </source>
</evidence>
<evidence type="ECO:0000256" key="5">
    <source>
        <dbReference type="ARBA" id="ARBA00022827"/>
    </source>
</evidence>
<keyword evidence="13" id="KW-1185">Reference proteome</keyword>
<evidence type="ECO:0000256" key="6">
    <source>
        <dbReference type="ARBA" id="ARBA00022857"/>
    </source>
</evidence>
<dbReference type="InterPro" id="IPR017896">
    <property type="entry name" value="4Fe4S_Fe-S-bd"/>
</dbReference>
<keyword evidence="6" id="KW-0521">NADP</keyword>
<evidence type="ECO:0000256" key="7">
    <source>
        <dbReference type="ARBA" id="ARBA00023002"/>
    </source>
</evidence>
<dbReference type="PROSITE" id="PS51379">
    <property type="entry name" value="4FE4S_FER_2"/>
    <property type="match status" value="2"/>
</dbReference>
<keyword evidence="5" id="KW-0274">FAD</keyword>
<sequence length="489" mass="51233">MPHVVTQSCCADASCVVACPVNAIHPGPLEDGFALAEQVYIDPQTCVDCGACVTACPVGAIKAHTRLAPAELPFVDINADFFAGVDRSDRPVLAPLRRRERPAADSLRVAVVGAGPAGLYVADELLHFPGVTVTVLDRLDVPHGLARFGVAPDHAHTRRIRSLFETIEKQQGFTYELGVEVGKDVSHEQLAAAYDAVVYTVGASADRAMGIPGEELPGSISATSVVGWYNGHPDHADVAPDLTGERVVIVGNGNVALDVARILTADPSSLEGTEIAPAALEALRSSSVREVVVLGRRGPAEAAFTLPELVGLAGLTEVDVVVHDGETVLAGLPASPKVDLLREIAARPAATGERRRIVLRFLSAPVAVTGTTRATGLEVAHTVLVADQAGPVRAELTDQRETIEASMVLRSVGYRGRPVPGLPFDEKTGTVPNEKGRVEPGVYVAGWIKRGPTGFLGTNKTCAEETVDSLLADVASARIAPGSDKMAAR</sequence>
<feature type="domain" description="4Fe-4S ferredoxin-type" evidence="11">
    <location>
        <begin position="1"/>
        <end position="29"/>
    </location>
</feature>
<dbReference type="Gene3D" id="3.50.50.60">
    <property type="entry name" value="FAD/NAD(P)-binding domain"/>
    <property type="match status" value="1"/>
</dbReference>